<evidence type="ECO:0000313" key="2">
    <source>
        <dbReference type="EMBL" id="JAD82683.1"/>
    </source>
</evidence>
<reference evidence="2" key="1">
    <citation type="submission" date="2014-09" db="EMBL/GenBank/DDBJ databases">
        <authorList>
            <person name="Magalhaes I.L.F."/>
            <person name="Oliveira U."/>
            <person name="Santos F.R."/>
            <person name="Vidigal T.H.D.A."/>
            <person name="Brescovit A.D."/>
            <person name="Santos A.J."/>
        </authorList>
    </citation>
    <scope>NUCLEOTIDE SEQUENCE</scope>
    <source>
        <tissue evidence="2">Shoot tissue taken approximately 20 cm above the soil surface</tissue>
    </source>
</reference>
<dbReference type="AlphaFoldDB" id="A0A0A9D7M4"/>
<organism evidence="2">
    <name type="scientific">Arundo donax</name>
    <name type="common">Giant reed</name>
    <name type="synonym">Donax arundinaceus</name>
    <dbReference type="NCBI Taxonomy" id="35708"/>
    <lineage>
        <taxon>Eukaryota</taxon>
        <taxon>Viridiplantae</taxon>
        <taxon>Streptophyta</taxon>
        <taxon>Embryophyta</taxon>
        <taxon>Tracheophyta</taxon>
        <taxon>Spermatophyta</taxon>
        <taxon>Magnoliopsida</taxon>
        <taxon>Liliopsida</taxon>
        <taxon>Poales</taxon>
        <taxon>Poaceae</taxon>
        <taxon>PACMAD clade</taxon>
        <taxon>Arundinoideae</taxon>
        <taxon>Arundineae</taxon>
        <taxon>Arundo</taxon>
    </lineage>
</organism>
<dbReference type="EMBL" id="GBRH01215212">
    <property type="protein sequence ID" value="JAD82683.1"/>
    <property type="molecule type" value="Transcribed_RNA"/>
</dbReference>
<accession>A0A0A9D7M4</accession>
<reference evidence="2" key="2">
    <citation type="journal article" date="2015" name="Data Brief">
        <title>Shoot transcriptome of the giant reed, Arundo donax.</title>
        <authorList>
            <person name="Barrero R.A."/>
            <person name="Guerrero F.D."/>
            <person name="Moolhuijzen P."/>
            <person name="Goolsby J.A."/>
            <person name="Tidwell J."/>
            <person name="Bellgard S.E."/>
            <person name="Bellgard M.I."/>
        </authorList>
    </citation>
    <scope>NUCLEOTIDE SEQUENCE</scope>
    <source>
        <tissue evidence="2">Shoot tissue taken approximately 20 cm above the soil surface</tissue>
    </source>
</reference>
<proteinExistence type="predicted"/>
<sequence length="50" mass="5548">MSGGRERIHGRVGVGTLELVLERRPGLPHRRRWRTGGGSGEGRRETEVSP</sequence>
<feature type="region of interest" description="Disordered" evidence="1">
    <location>
        <begin position="23"/>
        <end position="50"/>
    </location>
</feature>
<name>A0A0A9D7M4_ARUDO</name>
<evidence type="ECO:0000256" key="1">
    <source>
        <dbReference type="SAM" id="MobiDB-lite"/>
    </source>
</evidence>
<protein>
    <submittedName>
        <fullName evidence="2">Uncharacterized protein</fullName>
    </submittedName>
</protein>
<feature type="compositionally biased region" description="Basic and acidic residues" evidence="1">
    <location>
        <begin position="41"/>
        <end position="50"/>
    </location>
</feature>